<protein>
    <submittedName>
        <fullName evidence="1">Uncharacterized protein</fullName>
    </submittedName>
</protein>
<proteinExistence type="predicted"/>
<keyword evidence="2" id="KW-1185">Reference proteome</keyword>
<organism evidence="1 2">
    <name type="scientific">Neophaeococcomyces mojaviensis</name>
    <dbReference type="NCBI Taxonomy" id="3383035"/>
    <lineage>
        <taxon>Eukaryota</taxon>
        <taxon>Fungi</taxon>
        <taxon>Dikarya</taxon>
        <taxon>Ascomycota</taxon>
        <taxon>Pezizomycotina</taxon>
        <taxon>Eurotiomycetes</taxon>
        <taxon>Chaetothyriomycetidae</taxon>
        <taxon>Chaetothyriales</taxon>
        <taxon>Chaetothyriales incertae sedis</taxon>
        <taxon>Neophaeococcomyces</taxon>
    </lineage>
</organism>
<accession>A0ACC3A8H6</accession>
<comment type="caution">
    <text evidence="1">The sequence shown here is derived from an EMBL/GenBank/DDBJ whole genome shotgun (WGS) entry which is preliminary data.</text>
</comment>
<reference evidence="1" key="1">
    <citation type="submission" date="2022-10" db="EMBL/GenBank/DDBJ databases">
        <title>Culturing micro-colonial fungi from biological soil crusts in the Mojave desert and describing Neophaeococcomyces mojavensis, and introducing the new genera and species Taxawa tesnikishii.</title>
        <authorList>
            <person name="Kurbessoian T."/>
            <person name="Stajich J.E."/>
        </authorList>
    </citation>
    <scope>NUCLEOTIDE SEQUENCE</scope>
    <source>
        <strain evidence="1">JES_112</strain>
    </source>
</reference>
<gene>
    <name evidence="1" type="ORF">H2198_004455</name>
</gene>
<sequence>MNCYLHPEKWLFVDEKGRPRKAIDARAPETEISFNQDPGHALSIGYDFRSICLFVTTFTTGADAQSGDPGHMDFLPSLLLRSANESCLQKATLALSLRNFANRHAVTDLTSKITEAYSEALKSTNQALADQYLAKHDGTLAAVFLLSLYESLAPRAVRGSWKAHVHGALQLLRLRGPEQFSTSAGQQLFRLVHTPILLRAFKNGEEPPEESRQMVQLFQMYHLPHHFASQISTYFYKVVMLRARTAKLLRQPYTFGESIFALDGDFQRSLFLLIVQGQALDTSSDFIGWAAEDDHWRLQKKSFSHEPARCYEKRYHKYYWCSHWAMCQWIRGWTARLYLYETLLNALSYLNASSLRDLADTASISDIFQGKVQETADNILCSIDFAFGDIDECGLTKEHDTFMTDPAASAVGPYYIFYGLEVIIESFFTTRGQKVIAAKALGRIGRERGLARLLCWT</sequence>
<name>A0ACC3A8H6_9EURO</name>
<dbReference type="EMBL" id="JAPDRQ010000067">
    <property type="protein sequence ID" value="KAJ9657229.1"/>
    <property type="molecule type" value="Genomic_DNA"/>
</dbReference>
<dbReference type="Proteomes" id="UP001172386">
    <property type="component" value="Unassembled WGS sequence"/>
</dbReference>
<evidence type="ECO:0000313" key="1">
    <source>
        <dbReference type="EMBL" id="KAJ9657229.1"/>
    </source>
</evidence>
<evidence type="ECO:0000313" key="2">
    <source>
        <dbReference type="Proteomes" id="UP001172386"/>
    </source>
</evidence>